<proteinExistence type="predicted"/>
<dbReference type="AlphaFoldDB" id="A0A6L2NJR8"/>
<comment type="caution">
    <text evidence="1">The sequence shown here is derived from an EMBL/GenBank/DDBJ whole genome shotgun (WGS) entry which is preliminary data.</text>
</comment>
<protein>
    <submittedName>
        <fullName evidence="1">Ribonuclease H-like domain-containing protein</fullName>
    </submittedName>
</protein>
<reference evidence="1" key="1">
    <citation type="journal article" date="2019" name="Sci. Rep.">
        <title>Draft genome of Tanacetum cinerariifolium, the natural source of mosquito coil.</title>
        <authorList>
            <person name="Yamashiro T."/>
            <person name="Shiraishi A."/>
            <person name="Satake H."/>
            <person name="Nakayama K."/>
        </authorList>
    </citation>
    <scope>NUCLEOTIDE SEQUENCE</scope>
</reference>
<evidence type="ECO:0000313" key="1">
    <source>
        <dbReference type="EMBL" id="GEU84764.1"/>
    </source>
</evidence>
<gene>
    <name evidence="1" type="ORF">Tci_056742</name>
</gene>
<name>A0A6L2NJR8_TANCI</name>
<accession>A0A6L2NJR8</accession>
<dbReference type="EMBL" id="BKCJ010008963">
    <property type="protein sequence ID" value="GEU84764.1"/>
    <property type="molecule type" value="Genomic_DNA"/>
</dbReference>
<sequence>MTIWLEDGLKDQDQSVETMFGKLVTSSESDGGYVWKFVMPDHSMEPTGFNIHRRALLKGKKLHIVENIQETVGMQEHEKPTLTEVEEPTLTEVPEKYVLLARTNRRIPSKRYTLEKVSRSSKYPIANIARGNLSKEAKAFFASLYSEEAPSNVEQALKSEK</sequence>
<organism evidence="1">
    <name type="scientific">Tanacetum cinerariifolium</name>
    <name type="common">Dalmatian daisy</name>
    <name type="synonym">Chrysanthemum cinerariifolium</name>
    <dbReference type="NCBI Taxonomy" id="118510"/>
    <lineage>
        <taxon>Eukaryota</taxon>
        <taxon>Viridiplantae</taxon>
        <taxon>Streptophyta</taxon>
        <taxon>Embryophyta</taxon>
        <taxon>Tracheophyta</taxon>
        <taxon>Spermatophyta</taxon>
        <taxon>Magnoliopsida</taxon>
        <taxon>eudicotyledons</taxon>
        <taxon>Gunneridae</taxon>
        <taxon>Pentapetalae</taxon>
        <taxon>asterids</taxon>
        <taxon>campanulids</taxon>
        <taxon>Asterales</taxon>
        <taxon>Asteraceae</taxon>
        <taxon>Asteroideae</taxon>
        <taxon>Anthemideae</taxon>
        <taxon>Anthemidinae</taxon>
        <taxon>Tanacetum</taxon>
    </lineage>
</organism>